<dbReference type="EMBL" id="BLJY01000002">
    <property type="protein sequence ID" value="GFF13280.1"/>
    <property type="molecule type" value="Genomic_DNA"/>
</dbReference>
<comment type="caution">
    <text evidence="1">The sequence shown here is derived from an EMBL/GenBank/DDBJ whole genome shotgun (WGS) entry which is preliminary data.</text>
</comment>
<proteinExistence type="predicted"/>
<protein>
    <submittedName>
        <fullName evidence="1">Ribosomal N-lysine methyltransferase</fullName>
    </submittedName>
</protein>
<dbReference type="GO" id="GO:0016279">
    <property type="term" value="F:protein-lysine N-methyltransferase activity"/>
    <property type="evidence" value="ECO:0007669"/>
    <property type="project" value="UniProtKB-ARBA"/>
</dbReference>
<dbReference type="InterPro" id="IPR001214">
    <property type="entry name" value="SET_dom"/>
</dbReference>
<dbReference type="PANTHER" id="PTHR13271">
    <property type="entry name" value="UNCHARACTERIZED PUTATIVE METHYLTRANSFERASE"/>
    <property type="match status" value="1"/>
</dbReference>
<gene>
    <name evidence="1" type="ORF">ATEIFO6365_0002039000</name>
</gene>
<keyword evidence="1" id="KW-0808">Transferase</keyword>
<keyword evidence="1" id="KW-0489">Methyltransferase</keyword>
<dbReference type="SMART" id="SM00317">
    <property type="entry name" value="SET"/>
    <property type="match status" value="1"/>
</dbReference>
<dbReference type="Pfam" id="PF00856">
    <property type="entry name" value="SET"/>
    <property type="match status" value="1"/>
</dbReference>
<name>A0A5M3YUB7_ASPTE</name>
<evidence type="ECO:0000313" key="1">
    <source>
        <dbReference type="EMBL" id="GFF13280.1"/>
    </source>
</evidence>
<dbReference type="GO" id="GO:0032259">
    <property type="term" value="P:methylation"/>
    <property type="evidence" value="ECO:0007669"/>
    <property type="project" value="UniProtKB-KW"/>
</dbReference>
<dbReference type="PROSITE" id="PS50280">
    <property type="entry name" value="SET"/>
    <property type="match status" value="1"/>
</dbReference>
<dbReference type="InterPro" id="IPR046341">
    <property type="entry name" value="SET_dom_sf"/>
</dbReference>
<sequence>MASSPGPEHEAFTQWALSHGVQINGIAPARFPGRGTGMVATRTIEENETILMVPPKSMVNIDTIPESFARRLPAGTSKHAIIAAYLTLEAPKDLDAWRNVWPQWADFEESMPILWPAHLRRSDSKYQEEHISRGPKILPPAASGLWNTFSNDPLEDDLVKEYQDLLAQQEERLMCAWDNVVAAFPDTDWETFVYHWLIVNSRSFYYVSPGKDVGEWVDALTLVPFADYFNHANNDACEVRFVNQEYTFTANRRYEKGEEIYMSYGPHSNDFLLVEYGFFLDDNPNDAIFLDDIILREFTPSDRKALSSRITQPTHEQSGGYAIEVTGPNIFITYAACLKYMTHKDWNAYIERGSAAFNVEKTAHIISDWVTIYLNESDIGMMAIQNMLNNRASDRDAEAERKKLFILLRRWRQIKRLCQTALHSLAQSNWFGSQEG</sequence>
<dbReference type="PANTHER" id="PTHR13271:SF137">
    <property type="entry name" value="SET DOMAIN-CONTAINING PROTEIN"/>
    <property type="match status" value="1"/>
</dbReference>
<dbReference type="Proteomes" id="UP000452235">
    <property type="component" value="Unassembled WGS sequence"/>
</dbReference>
<dbReference type="AlphaFoldDB" id="A0A5M3YUB7"/>
<reference evidence="1 2" key="1">
    <citation type="submission" date="2020-01" db="EMBL/GenBank/DDBJ databases">
        <title>Aspergillus terreus IFO 6365 whole genome shotgun sequence.</title>
        <authorList>
            <person name="Kanamasa S."/>
            <person name="Takahashi H."/>
        </authorList>
    </citation>
    <scope>NUCLEOTIDE SEQUENCE [LARGE SCALE GENOMIC DNA]</scope>
    <source>
        <strain evidence="1 2">IFO 6365</strain>
    </source>
</reference>
<dbReference type="InterPro" id="IPR050600">
    <property type="entry name" value="SETD3_SETD6_MTase"/>
</dbReference>
<dbReference type="SUPFAM" id="SSF82199">
    <property type="entry name" value="SET domain"/>
    <property type="match status" value="1"/>
</dbReference>
<evidence type="ECO:0000313" key="2">
    <source>
        <dbReference type="Proteomes" id="UP000452235"/>
    </source>
</evidence>
<dbReference type="Gene3D" id="3.90.1410.10">
    <property type="entry name" value="set domain protein methyltransferase, domain 1"/>
    <property type="match status" value="1"/>
</dbReference>
<dbReference type="VEuPathDB" id="FungiDB:ATEG_02295"/>
<organism evidence="1 2">
    <name type="scientific">Aspergillus terreus</name>
    <dbReference type="NCBI Taxonomy" id="33178"/>
    <lineage>
        <taxon>Eukaryota</taxon>
        <taxon>Fungi</taxon>
        <taxon>Dikarya</taxon>
        <taxon>Ascomycota</taxon>
        <taxon>Pezizomycotina</taxon>
        <taxon>Eurotiomycetes</taxon>
        <taxon>Eurotiomycetidae</taxon>
        <taxon>Eurotiales</taxon>
        <taxon>Aspergillaceae</taxon>
        <taxon>Aspergillus</taxon>
        <taxon>Aspergillus subgen. Circumdati</taxon>
    </lineage>
</organism>
<keyword evidence="2" id="KW-1185">Reference proteome</keyword>
<accession>A0A5M3YUB7</accession>
<dbReference type="OrthoDB" id="341421at2759"/>